<dbReference type="PANTHER" id="PTHR48207:SF4">
    <property type="entry name" value="BLL6097 PROTEIN"/>
    <property type="match status" value="1"/>
</dbReference>
<organism evidence="3 4">
    <name type="scientific">Actinoplanes aureus</name>
    <dbReference type="NCBI Taxonomy" id="2792083"/>
    <lineage>
        <taxon>Bacteria</taxon>
        <taxon>Bacillati</taxon>
        <taxon>Actinomycetota</taxon>
        <taxon>Actinomycetes</taxon>
        <taxon>Micromonosporales</taxon>
        <taxon>Micromonosporaceae</taxon>
        <taxon>Actinoplanes</taxon>
    </lineage>
</organism>
<dbReference type="RefSeq" id="WP_196417862.1">
    <property type="nucleotide sequence ID" value="NZ_JADQTO010000018.1"/>
</dbReference>
<comment type="caution">
    <text evidence="3">The sequence shown here is derived from an EMBL/GenBank/DDBJ whole genome shotgun (WGS) entry which is preliminary data.</text>
</comment>
<evidence type="ECO:0000313" key="3">
    <source>
        <dbReference type="EMBL" id="MBG0566086.1"/>
    </source>
</evidence>
<dbReference type="SUPFAM" id="SSF89796">
    <property type="entry name" value="CoA-transferase family III (CaiB/BaiF)"/>
    <property type="match status" value="2"/>
</dbReference>
<protein>
    <submittedName>
        <fullName evidence="3">CoA transferase</fullName>
    </submittedName>
</protein>
<dbReference type="Pfam" id="PF02515">
    <property type="entry name" value="CoA_transf_3"/>
    <property type="match status" value="2"/>
</dbReference>
<dbReference type="PANTHER" id="PTHR48207">
    <property type="entry name" value="SUCCINATE--HYDROXYMETHYLGLUTARATE COA-TRANSFERASE"/>
    <property type="match status" value="1"/>
</dbReference>
<dbReference type="InterPro" id="IPR050483">
    <property type="entry name" value="CoA-transferase_III_domain"/>
</dbReference>
<gene>
    <name evidence="3" type="ORF">I4J89_32030</name>
</gene>
<dbReference type="AlphaFoldDB" id="A0A931G2F4"/>
<sequence>MDAGTICATHLERLGVRADGRIAIRFEPPAGAEPEGVAQARSGLMTVHGREHGAPRRLGVDAGAMAGGILAAQGALAGLIGRLRGLPVRGVTVRGLAGPLQFVRHHLAIATGGGSFPYRAAGVPAPPFRTADGVWAEIEVLAGDDWAAFWRRLGLDGADVVGAAWLPYVYRYLAGECRVPPQLPAAFGRHTLAEVRAAAEACGAAVVPVRTTPAPVIAEPWTVEPHHATTGHRPSPGPSTPDAPLSGLHVVEVTSRLQGPLAGLLLHRLGARVTKVEPPGGDFGRHSPPLAGQHGAAYLAYNDGKRIEEIDYKRPAGLARLRELAASADVFLHNWRPGRAEALGLDAAAVARVNPAVVHATASGWDGITDPPCPIAGDFVVQAYAGSGSLLNPPGADPLPSRVTLVDVTGGLLAGEAVLAGLLRRELTGHGCRVGSSLIRASAALAAAASAPWGPWDGPVETASGRLVVAAADPAAAGRLRAACGLPVSAGDAEVRAALRRDSAAHWAHRLPEHGVPSAAVPADLTGLADDPHLAGLLERAGDACWIPGTPWSFDG</sequence>
<keyword evidence="4" id="KW-1185">Reference proteome</keyword>
<name>A0A931G2F4_9ACTN</name>
<accession>A0A931G2F4</accession>
<dbReference type="Gene3D" id="3.40.50.10540">
    <property type="entry name" value="Crotonobetainyl-coa:carnitine coa-transferase, domain 1"/>
    <property type="match status" value="2"/>
</dbReference>
<evidence type="ECO:0000313" key="4">
    <source>
        <dbReference type="Proteomes" id="UP000598146"/>
    </source>
</evidence>
<proteinExistence type="predicted"/>
<evidence type="ECO:0000256" key="2">
    <source>
        <dbReference type="SAM" id="MobiDB-lite"/>
    </source>
</evidence>
<feature type="region of interest" description="Disordered" evidence="2">
    <location>
        <begin position="226"/>
        <end position="246"/>
    </location>
</feature>
<dbReference type="InterPro" id="IPR023606">
    <property type="entry name" value="CoA-Trfase_III_dom_1_sf"/>
</dbReference>
<dbReference type="Proteomes" id="UP000598146">
    <property type="component" value="Unassembled WGS sequence"/>
</dbReference>
<dbReference type="InterPro" id="IPR003673">
    <property type="entry name" value="CoA-Trfase_fam_III"/>
</dbReference>
<dbReference type="GO" id="GO:0008410">
    <property type="term" value="F:CoA-transferase activity"/>
    <property type="evidence" value="ECO:0007669"/>
    <property type="project" value="TreeGrafter"/>
</dbReference>
<evidence type="ECO:0000256" key="1">
    <source>
        <dbReference type="ARBA" id="ARBA00022679"/>
    </source>
</evidence>
<keyword evidence="1 3" id="KW-0808">Transferase</keyword>
<dbReference type="EMBL" id="JADQTO010000018">
    <property type="protein sequence ID" value="MBG0566086.1"/>
    <property type="molecule type" value="Genomic_DNA"/>
</dbReference>
<reference evidence="3" key="1">
    <citation type="submission" date="2020-11" db="EMBL/GenBank/DDBJ databases">
        <title>Isolation and identification of active actinomycetes.</title>
        <authorList>
            <person name="Sun X."/>
        </authorList>
    </citation>
    <scope>NUCLEOTIDE SEQUENCE</scope>
    <source>
        <strain evidence="3">NEAU-A11</strain>
    </source>
</reference>